<evidence type="ECO:0000313" key="3">
    <source>
        <dbReference type="Proteomes" id="UP000824469"/>
    </source>
</evidence>
<evidence type="ECO:0000256" key="1">
    <source>
        <dbReference type="SAM" id="MobiDB-lite"/>
    </source>
</evidence>
<organism evidence="2 3">
    <name type="scientific">Taxus chinensis</name>
    <name type="common">Chinese yew</name>
    <name type="synonym">Taxus wallichiana var. chinensis</name>
    <dbReference type="NCBI Taxonomy" id="29808"/>
    <lineage>
        <taxon>Eukaryota</taxon>
        <taxon>Viridiplantae</taxon>
        <taxon>Streptophyta</taxon>
        <taxon>Embryophyta</taxon>
        <taxon>Tracheophyta</taxon>
        <taxon>Spermatophyta</taxon>
        <taxon>Pinopsida</taxon>
        <taxon>Pinidae</taxon>
        <taxon>Conifers II</taxon>
        <taxon>Cupressales</taxon>
        <taxon>Taxaceae</taxon>
        <taxon>Taxus</taxon>
    </lineage>
</organism>
<dbReference type="Proteomes" id="UP000824469">
    <property type="component" value="Unassembled WGS sequence"/>
</dbReference>
<proteinExistence type="predicted"/>
<feature type="compositionally biased region" description="Acidic residues" evidence="1">
    <location>
        <begin position="111"/>
        <end position="133"/>
    </location>
</feature>
<feature type="non-terminal residue" evidence="2">
    <location>
        <position position="151"/>
    </location>
</feature>
<gene>
    <name evidence="2" type="ORF">KI387_027656</name>
</gene>
<name>A0AA38L3W6_TAXCH</name>
<evidence type="ECO:0000313" key="2">
    <source>
        <dbReference type="EMBL" id="KAH9312621.1"/>
    </source>
</evidence>
<protein>
    <submittedName>
        <fullName evidence="2">Uncharacterized protein</fullName>
    </submittedName>
</protein>
<comment type="caution">
    <text evidence="2">The sequence shown here is derived from an EMBL/GenBank/DDBJ whole genome shotgun (WGS) entry which is preliminary data.</text>
</comment>
<feature type="non-terminal residue" evidence="2">
    <location>
        <position position="1"/>
    </location>
</feature>
<reference evidence="2 3" key="1">
    <citation type="journal article" date="2021" name="Nat. Plants">
        <title>The Taxus genome provides insights into paclitaxel biosynthesis.</title>
        <authorList>
            <person name="Xiong X."/>
            <person name="Gou J."/>
            <person name="Liao Q."/>
            <person name="Li Y."/>
            <person name="Zhou Q."/>
            <person name="Bi G."/>
            <person name="Li C."/>
            <person name="Du R."/>
            <person name="Wang X."/>
            <person name="Sun T."/>
            <person name="Guo L."/>
            <person name="Liang H."/>
            <person name="Lu P."/>
            <person name="Wu Y."/>
            <person name="Zhang Z."/>
            <person name="Ro D.K."/>
            <person name="Shang Y."/>
            <person name="Huang S."/>
            <person name="Yan J."/>
        </authorList>
    </citation>
    <scope>NUCLEOTIDE SEQUENCE [LARGE SCALE GENOMIC DNA]</scope>
    <source>
        <strain evidence="2">Ta-2019</strain>
    </source>
</reference>
<feature type="region of interest" description="Disordered" evidence="1">
    <location>
        <begin position="110"/>
        <end position="151"/>
    </location>
</feature>
<sequence length="151" mass="17772">IVSDWRKMADGTNSDITALVQWISDLISRMCRRYENIRRSFEVRDLPERLIMLHHINYDVPISAFFDEFIVFLAEFDRLRGADSSIDLIRSDILHRFTELYDQLHQTSVEACEEDEEAEEEEEEEAEEDEEDLGADRESLEALPTIRISDE</sequence>
<keyword evidence="3" id="KW-1185">Reference proteome</keyword>
<dbReference type="EMBL" id="JAHRHJ020000006">
    <property type="protein sequence ID" value="KAH9312621.1"/>
    <property type="molecule type" value="Genomic_DNA"/>
</dbReference>
<accession>A0AA38L3W6</accession>
<dbReference type="AlphaFoldDB" id="A0AA38L3W6"/>